<dbReference type="GO" id="GO:0006457">
    <property type="term" value="P:protein folding"/>
    <property type="evidence" value="ECO:0007669"/>
    <property type="project" value="TreeGrafter"/>
</dbReference>
<keyword evidence="2 3" id="KW-0802">TPR repeat</keyword>
<dbReference type="Pfam" id="PF07719">
    <property type="entry name" value="TPR_2"/>
    <property type="match status" value="1"/>
</dbReference>
<evidence type="ECO:0000256" key="3">
    <source>
        <dbReference type="PROSITE-ProRule" id="PRU00339"/>
    </source>
</evidence>
<protein>
    <recommendedName>
        <fullName evidence="6">Translocation protein sec72</fullName>
    </recommendedName>
</protein>
<evidence type="ECO:0000313" key="5">
    <source>
        <dbReference type="Proteomes" id="UP000803844"/>
    </source>
</evidence>
<dbReference type="PANTHER" id="PTHR46035">
    <property type="entry name" value="TETRATRICOPEPTIDE REPEAT PROTEIN 4"/>
    <property type="match status" value="1"/>
</dbReference>
<organism evidence="4 5">
    <name type="scientific">Cryphonectria parasitica (strain ATCC 38755 / EP155)</name>
    <dbReference type="NCBI Taxonomy" id="660469"/>
    <lineage>
        <taxon>Eukaryota</taxon>
        <taxon>Fungi</taxon>
        <taxon>Dikarya</taxon>
        <taxon>Ascomycota</taxon>
        <taxon>Pezizomycotina</taxon>
        <taxon>Sordariomycetes</taxon>
        <taxon>Sordariomycetidae</taxon>
        <taxon>Diaporthales</taxon>
        <taxon>Cryphonectriaceae</taxon>
        <taxon>Cryphonectria-Endothia species complex</taxon>
        <taxon>Cryphonectria</taxon>
    </lineage>
</organism>
<dbReference type="GO" id="GO:0005634">
    <property type="term" value="C:nucleus"/>
    <property type="evidence" value="ECO:0007669"/>
    <property type="project" value="TreeGrafter"/>
</dbReference>
<feature type="repeat" description="TPR" evidence="3">
    <location>
        <begin position="152"/>
        <end position="185"/>
    </location>
</feature>
<dbReference type="Gene3D" id="1.25.40.10">
    <property type="entry name" value="Tetratricopeptide repeat domain"/>
    <property type="match status" value="1"/>
</dbReference>
<dbReference type="InterPro" id="IPR011990">
    <property type="entry name" value="TPR-like_helical_dom_sf"/>
</dbReference>
<dbReference type="Proteomes" id="UP000803844">
    <property type="component" value="Unassembled WGS sequence"/>
</dbReference>
<dbReference type="GO" id="GO:0030544">
    <property type="term" value="F:Hsp70 protein binding"/>
    <property type="evidence" value="ECO:0007669"/>
    <property type="project" value="TreeGrafter"/>
</dbReference>
<dbReference type="PANTHER" id="PTHR46035:SF3">
    <property type="entry name" value="TRANSLOCATION PROTEIN SEC72"/>
    <property type="match status" value="1"/>
</dbReference>
<evidence type="ECO:0000256" key="1">
    <source>
        <dbReference type="ARBA" id="ARBA00022737"/>
    </source>
</evidence>
<keyword evidence="5" id="KW-1185">Reference proteome</keyword>
<dbReference type="OrthoDB" id="433738at2759"/>
<proteinExistence type="predicted"/>
<name>A0A9P4XT69_CRYP1</name>
<evidence type="ECO:0000313" key="4">
    <source>
        <dbReference type="EMBL" id="KAF3760332.1"/>
    </source>
</evidence>
<accession>A0A9P4XT69</accession>
<dbReference type="SMART" id="SM00028">
    <property type="entry name" value="TPR"/>
    <property type="match status" value="1"/>
</dbReference>
<dbReference type="SUPFAM" id="SSF48452">
    <property type="entry name" value="TPR-like"/>
    <property type="match status" value="1"/>
</dbReference>
<dbReference type="PROSITE" id="PS50005">
    <property type="entry name" value="TPR"/>
    <property type="match status" value="1"/>
</dbReference>
<dbReference type="AlphaFoldDB" id="A0A9P4XT69"/>
<dbReference type="InterPro" id="IPR019734">
    <property type="entry name" value="TPR_rpt"/>
</dbReference>
<dbReference type="EMBL" id="MU032353">
    <property type="protein sequence ID" value="KAF3760332.1"/>
    <property type="molecule type" value="Genomic_DNA"/>
</dbReference>
<comment type="caution">
    <text evidence="4">The sequence shown here is derived from an EMBL/GenBank/DDBJ whole genome shotgun (WGS) entry which is preliminary data.</text>
</comment>
<reference evidence="4" key="1">
    <citation type="journal article" date="2020" name="Phytopathology">
        <title>Genome sequence of the chestnut blight fungus Cryphonectria parasitica EP155: A fundamental resource for an archetypical invasive plant pathogen.</title>
        <authorList>
            <person name="Crouch J.A."/>
            <person name="Dawe A."/>
            <person name="Aerts A."/>
            <person name="Barry K."/>
            <person name="Churchill A.C.L."/>
            <person name="Grimwood J."/>
            <person name="Hillman B."/>
            <person name="Milgroom M.G."/>
            <person name="Pangilinan J."/>
            <person name="Smith M."/>
            <person name="Salamov A."/>
            <person name="Schmutz J."/>
            <person name="Yadav J."/>
            <person name="Grigoriev I.V."/>
            <person name="Nuss D."/>
        </authorList>
    </citation>
    <scope>NUCLEOTIDE SEQUENCE</scope>
    <source>
        <strain evidence="4">EP155</strain>
    </source>
</reference>
<evidence type="ECO:0008006" key="6">
    <source>
        <dbReference type="Google" id="ProtNLM"/>
    </source>
</evidence>
<dbReference type="RefSeq" id="XP_040771311.1">
    <property type="nucleotide sequence ID" value="XM_040919913.1"/>
</dbReference>
<gene>
    <name evidence="4" type="ORF">M406DRAFT_324777</name>
</gene>
<evidence type="ECO:0000256" key="2">
    <source>
        <dbReference type="ARBA" id="ARBA00022803"/>
    </source>
</evidence>
<dbReference type="GO" id="GO:0005829">
    <property type="term" value="C:cytosol"/>
    <property type="evidence" value="ECO:0007669"/>
    <property type="project" value="TreeGrafter"/>
</dbReference>
<sequence>MATDQETFTLLPLSMNPQSKAITSASTSRSLATELDALNNLHRSLLSTLEHPHVVPPPPVPVNPKRSAQIKKLRETGNDTFKNQKYTEAISFYSLGLKMALTRPAWEPNGLVRDEAAMLFANRAQAHMELRDWVRGGADAECSVEAKKVGNPKAWYRRGRCLFEMGRYEEAKEWVGKGLEMEGEDLELIKLLKEIEAKL</sequence>
<dbReference type="InterPro" id="IPR013105">
    <property type="entry name" value="TPR_2"/>
</dbReference>
<dbReference type="GeneID" id="63837042"/>
<keyword evidence="1" id="KW-0677">Repeat</keyword>
<dbReference type="GO" id="GO:0051879">
    <property type="term" value="F:Hsp90 protein binding"/>
    <property type="evidence" value="ECO:0007669"/>
    <property type="project" value="TreeGrafter"/>
</dbReference>